<dbReference type="SUPFAM" id="SSF51905">
    <property type="entry name" value="FAD/NAD(P)-binding domain"/>
    <property type="match status" value="1"/>
</dbReference>
<accession>A0AA87DSA9</accession>
<protein>
    <recommendedName>
        <fullName evidence="5">FAD dependent oxidoreductase domain-containing protein</fullName>
    </recommendedName>
</protein>
<comment type="similarity">
    <text evidence="2">Belongs to the DadA oxidoreductase family.</text>
</comment>
<proteinExistence type="inferred from homology"/>
<dbReference type="RefSeq" id="WP_003147576.1">
    <property type="nucleotide sequence ID" value="NZ_GL883584.1"/>
</dbReference>
<dbReference type="Gene3D" id="3.30.9.10">
    <property type="entry name" value="D-Amino Acid Oxidase, subunit A, domain 2"/>
    <property type="match status" value="1"/>
</dbReference>
<dbReference type="SUPFAM" id="SSF54373">
    <property type="entry name" value="FAD-linked reductases, C-terminal domain"/>
    <property type="match status" value="1"/>
</dbReference>
<evidence type="ECO:0000256" key="3">
    <source>
        <dbReference type="ARBA" id="ARBA00022630"/>
    </source>
</evidence>
<evidence type="ECO:0000313" key="7">
    <source>
        <dbReference type="Proteomes" id="UP000004773"/>
    </source>
</evidence>
<dbReference type="GO" id="GO:0005737">
    <property type="term" value="C:cytoplasm"/>
    <property type="evidence" value="ECO:0007669"/>
    <property type="project" value="TreeGrafter"/>
</dbReference>
<feature type="domain" description="FAD dependent oxidoreductase" evidence="5">
    <location>
        <begin position="2"/>
        <end position="341"/>
    </location>
</feature>
<dbReference type="Gene3D" id="3.50.50.60">
    <property type="entry name" value="FAD/NAD(P)-binding domain"/>
    <property type="match status" value="1"/>
</dbReference>
<reference evidence="6 7" key="1">
    <citation type="submission" date="2011-03" db="EMBL/GenBank/DDBJ databases">
        <title>The Genome Sequence of Gemella haemolysans M341.</title>
        <authorList>
            <consortium name="The Broad Institute Genome Sequencing Platform"/>
            <consortium name="The Broad Institute Genome Sequencing Center for Infectious Disease"/>
            <person name="Earl A."/>
            <person name="Ward D."/>
            <person name="Feldgarden M."/>
            <person name="Gevers D."/>
            <person name="Sibley C.D."/>
            <person name="Field T.R."/>
            <person name="Grinwis M."/>
            <person name="Eshaghurshan C.S."/>
            <person name="Surette M.G."/>
            <person name="Young S.K."/>
            <person name="Zeng Q."/>
            <person name="Gargeya S."/>
            <person name="Fitzgerald M."/>
            <person name="Haas B."/>
            <person name="Abouelleil A."/>
            <person name="Alvarado L."/>
            <person name="Arachchi H.M."/>
            <person name="Berlin A."/>
            <person name="Brown A."/>
            <person name="Chapman S.B."/>
            <person name="Chen Z."/>
            <person name="Dunbar C."/>
            <person name="Freedman E."/>
            <person name="Gearin G."/>
            <person name="Gellesch M."/>
            <person name="Goldberg J."/>
            <person name="Griggs A."/>
            <person name="Gujja S."/>
            <person name="Heilman E.R."/>
            <person name="Heiman D."/>
            <person name="Howarth C."/>
            <person name="Larson L."/>
            <person name="Lui A."/>
            <person name="MacDonald P.J.P."/>
            <person name="Mehta T."/>
            <person name="Montmayeur A."/>
            <person name="Murphy C."/>
            <person name="Neiman D."/>
            <person name="Pearson M."/>
            <person name="Priest M."/>
            <person name="Roberts A."/>
            <person name="Saif S."/>
            <person name="Shea T."/>
            <person name="Shenoy N."/>
            <person name="Sisk P."/>
            <person name="Stolte C."/>
            <person name="Sykes S."/>
            <person name="White J."/>
            <person name="Yandava C."/>
            <person name="Wortman J."/>
            <person name="Nusbaum C."/>
            <person name="Birren B."/>
        </authorList>
    </citation>
    <scope>NUCLEOTIDE SEQUENCE [LARGE SCALE GENOMIC DNA]</scope>
    <source>
        <strain evidence="6 7">M341</strain>
    </source>
</reference>
<dbReference type="PANTHER" id="PTHR13847">
    <property type="entry name" value="SARCOSINE DEHYDROGENASE-RELATED"/>
    <property type="match status" value="1"/>
</dbReference>
<name>A0AA87DSA9_9BACL</name>
<evidence type="ECO:0000256" key="4">
    <source>
        <dbReference type="ARBA" id="ARBA00023002"/>
    </source>
</evidence>
<dbReference type="InterPro" id="IPR006076">
    <property type="entry name" value="FAD-dep_OxRdtase"/>
</dbReference>
<dbReference type="PANTHER" id="PTHR13847:SF286">
    <property type="entry name" value="D-AMINO ACID DEHYDROGENASE"/>
    <property type="match status" value="1"/>
</dbReference>
<dbReference type="InterPro" id="IPR036188">
    <property type="entry name" value="FAD/NAD-bd_sf"/>
</dbReference>
<organism evidence="6 7">
    <name type="scientific">Gemella haemolysans M341</name>
    <dbReference type="NCBI Taxonomy" id="562981"/>
    <lineage>
        <taxon>Bacteria</taxon>
        <taxon>Bacillati</taxon>
        <taxon>Bacillota</taxon>
        <taxon>Bacilli</taxon>
        <taxon>Bacillales</taxon>
        <taxon>Gemellaceae</taxon>
        <taxon>Gemella</taxon>
    </lineage>
</organism>
<gene>
    <name evidence="6" type="ORF">HMPREF0428_01428</name>
</gene>
<dbReference type="GO" id="GO:0016491">
    <property type="term" value="F:oxidoreductase activity"/>
    <property type="evidence" value="ECO:0007669"/>
    <property type="project" value="UniProtKB-KW"/>
</dbReference>
<dbReference type="AlphaFoldDB" id="A0AA87DSA9"/>
<comment type="cofactor">
    <cofactor evidence="1">
        <name>FAD</name>
        <dbReference type="ChEBI" id="CHEBI:57692"/>
    </cofactor>
</comment>
<dbReference type="EMBL" id="ACRO01000030">
    <property type="protein sequence ID" value="EGF87058.1"/>
    <property type="molecule type" value="Genomic_DNA"/>
</dbReference>
<comment type="caution">
    <text evidence="6">The sequence shown here is derived from an EMBL/GenBank/DDBJ whole genome shotgun (WGS) entry which is preliminary data.</text>
</comment>
<evidence type="ECO:0000256" key="2">
    <source>
        <dbReference type="ARBA" id="ARBA00009410"/>
    </source>
</evidence>
<dbReference type="Pfam" id="PF01266">
    <property type="entry name" value="DAO"/>
    <property type="match status" value="1"/>
</dbReference>
<keyword evidence="3" id="KW-0285">Flavoprotein</keyword>
<evidence type="ECO:0000259" key="5">
    <source>
        <dbReference type="Pfam" id="PF01266"/>
    </source>
</evidence>
<evidence type="ECO:0000256" key="1">
    <source>
        <dbReference type="ARBA" id="ARBA00001974"/>
    </source>
</evidence>
<dbReference type="Proteomes" id="UP000004773">
    <property type="component" value="Unassembled WGS sequence"/>
</dbReference>
<sequence length="366" mass="40362">MKIAVVGGGIVGATCAYYLSKEQRNEIVVFDYGVGQATKASAGIISPWFSKRRNKPWYKMARLGADFYLKLVKDLEVDGYNTDFYSQCGVYLLKKNEDKLPELKELAESRKELSPMIGDLEIISKEEVQKIIPSFDNNGDVLYASGGGRVEGERFVNTLLSASKANVVKEKVSLKVVGDKYEINGQAFDLIVLATGAWLKDILEPLGFDVDVRPQKGQLRDYKVSDENTGSYPVIMPEGELDIIPFEKGVVSVGATHENDMGFDLTIDKQQLDAFGEEAENFLGELKTAQIINERVGIRAYTSDYSPFFGEVPTLKNIYAISGLGSSGLTTGPIIGYSVANIILGNDIELDPQDYNIANYIKIKNN</sequence>
<keyword evidence="4" id="KW-0560">Oxidoreductase</keyword>
<evidence type="ECO:0000313" key="6">
    <source>
        <dbReference type="EMBL" id="EGF87058.1"/>
    </source>
</evidence>